<dbReference type="Gene3D" id="1.20.1250.20">
    <property type="entry name" value="MFS general substrate transporter like domains"/>
    <property type="match status" value="2"/>
</dbReference>
<evidence type="ECO:0000313" key="6">
    <source>
        <dbReference type="EMBL" id="SSA35275.1"/>
    </source>
</evidence>
<dbReference type="RefSeq" id="WP_109686438.1">
    <property type="nucleotide sequence ID" value="NZ_QGDN01000001.1"/>
</dbReference>
<dbReference type="PANTHER" id="PTHR23514:SF13">
    <property type="entry name" value="INNER MEMBRANE PROTEIN YBJJ"/>
    <property type="match status" value="1"/>
</dbReference>
<dbReference type="OrthoDB" id="9809599at2"/>
<dbReference type="GO" id="GO:0016020">
    <property type="term" value="C:membrane"/>
    <property type="evidence" value="ECO:0007669"/>
    <property type="project" value="UniProtKB-SubCell"/>
</dbReference>
<name>A0A2Y8ZTQ1_9MICO</name>
<evidence type="ECO:0000256" key="4">
    <source>
        <dbReference type="ARBA" id="ARBA00023136"/>
    </source>
</evidence>
<accession>A0A2Y8ZTQ1</accession>
<feature type="transmembrane region" description="Helical" evidence="5">
    <location>
        <begin position="30"/>
        <end position="48"/>
    </location>
</feature>
<dbReference type="InterPro" id="IPR051788">
    <property type="entry name" value="MFS_Transporter"/>
</dbReference>
<dbReference type="InterPro" id="IPR036259">
    <property type="entry name" value="MFS_trans_sf"/>
</dbReference>
<keyword evidence="7" id="KW-1185">Reference proteome</keyword>
<feature type="transmembrane region" description="Helical" evidence="5">
    <location>
        <begin position="287"/>
        <end position="308"/>
    </location>
</feature>
<dbReference type="Pfam" id="PF07690">
    <property type="entry name" value="MFS_1"/>
    <property type="match status" value="1"/>
</dbReference>
<feature type="transmembrane region" description="Helical" evidence="5">
    <location>
        <begin position="314"/>
        <end position="332"/>
    </location>
</feature>
<feature type="transmembrane region" description="Helical" evidence="5">
    <location>
        <begin position="54"/>
        <end position="71"/>
    </location>
</feature>
<dbReference type="Proteomes" id="UP000250028">
    <property type="component" value="Unassembled WGS sequence"/>
</dbReference>
<proteinExistence type="predicted"/>
<evidence type="ECO:0000256" key="1">
    <source>
        <dbReference type="ARBA" id="ARBA00004141"/>
    </source>
</evidence>
<comment type="subcellular location">
    <subcellularLocation>
        <location evidence="1">Membrane</location>
        <topology evidence="1">Multi-pass membrane protein</topology>
    </subcellularLocation>
</comment>
<feature type="transmembrane region" description="Helical" evidence="5">
    <location>
        <begin position="198"/>
        <end position="218"/>
    </location>
</feature>
<evidence type="ECO:0000313" key="7">
    <source>
        <dbReference type="Proteomes" id="UP000250028"/>
    </source>
</evidence>
<dbReference type="PANTHER" id="PTHR23514">
    <property type="entry name" value="BYPASS OF STOP CODON PROTEIN 6"/>
    <property type="match status" value="1"/>
</dbReference>
<keyword evidence="3 5" id="KW-1133">Transmembrane helix</keyword>
<evidence type="ECO:0000256" key="5">
    <source>
        <dbReference type="SAM" id="Phobius"/>
    </source>
</evidence>
<dbReference type="InterPro" id="IPR011701">
    <property type="entry name" value="MFS"/>
</dbReference>
<organism evidence="6 7">
    <name type="scientific">Branchiibius hedensis</name>
    <dbReference type="NCBI Taxonomy" id="672460"/>
    <lineage>
        <taxon>Bacteria</taxon>
        <taxon>Bacillati</taxon>
        <taxon>Actinomycetota</taxon>
        <taxon>Actinomycetes</taxon>
        <taxon>Micrococcales</taxon>
        <taxon>Dermacoccaceae</taxon>
        <taxon>Branchiibius</taxon>
    </lineage>
</organism>
<feature type="transmembrane region" description="Helical" evidence="5">
    <location>
        <begin position="166"/>
        <end position="186"/>
    </location>
</feature>
<gene>
    <name evidence="6" type="ORF">SAMN04489750_2626</name>
</gene>
<keyword evidence="2 5" id="KW-0812">Transmembrane</keyword>
<sequence>MLVASLASVCTLPLSGAVIRRLGPRRTERIGLILACAGLIGAGAATSLSGEVALVVPAMVLIGVGISLWDVTMNLQGATVEKKLGYAIMPRYHAAFSAGTVLFALIGAAMTGLHVPVGVHLLITSAVVFVVGWAYSARFDADADEAADDEVVSAPAKSAWLEPRTLAIGVVVLIAAFTEGTANDWISIAMVDGHGVPHWAGVLGFAIFLGFMTLARIFGTHLLDRFGRVTMLRILFAIALVGSLLVVFGNTPMAYLGAMLWGIGASMGFPVGISAATDDPSRATARLSVVSTIGYTAFLGGPPLLGLLGEHVGILHALLVVGIAAVLAWLCAPATAQRSTHAG</sequence>
<dbReference type="SUPFAM" id="SSF103473">
    <property type="entry name" value="MFS general substrate transporter"/>
    <property type="match status" value="1"/>
</dbReference>
<feature type="transmembrane region" description="Helical" evidence="5">
    <location>
        <begin position="117"/>
        <end position="135"/>
    </location>
</feature>
<evidence type="ECO:0000256" key="3">
    <source>
        <dbReference type="ARBA" id="ARBA00022989"/>
    </source>
</evidence>
<reference evidence="7" key="1">
    <citation type="submission" date="2016-10" db="EMBL/GenBank/DDBJ databases">
        <authorList>
            <person name="Varghese N."/>
            <person name="Submissions S."/>
        </authorList>
    </citation>
    <scope>NUCLEOTIDE SEQUENCE [LARGE SCALE GENOMIC DNA]</scope>
    <source>
        <strain evidence="7">DSM 22951</strain>
    </source>
</reference>
<dbReference type="GO" id="GO:0022857">
    <property type="term" value="F:transmembrane transporter activity"/>
    <property type="evidence" value="ECO:0007669"/>
    <property type="project" value="InterPro"/>
</dbReference>
<feature type="transmembrane region" description="Helical" evidence="5">
    <location>
        <begin position="230"/>
        <end position="248"/>
    </location>
</feature>
<dbReference type="AlphaFoldDB" id="A0A2Y8ZTQ1"/>
<keyword evidence="4 5" id="KW-0472">Membrane</keyword>
<evidence type="ECO:0000256" key="2">
    <source>
        <dbReference type="ARBA" id="ARBA00022692"/>
    </source>
</evidence>
<protein>
    <submittedName>
        <fullName evidence="6">Fucose permease</fullName>
    </submittedName>
</protein>
<feature type="transmembrane region" description="Helical" evidence="5">
    <location>
        <begin position="92"/>
        <end position="111"/>
    </location>
</feature>
<feature type="transmembrane region" description="Helical" evidence="5">
    <location>
        <begin position="254"/>
        <end position="275"/>
    </location>
</feature>
<dbReference type="EMBL" id="UESZ01000001">
    <property type="protein sequence ID" value="SSA35275.1"/>
    <property type="molecule type" value="Genomic_DNA"/>
</dbReference>